<protein>
    <submittedName>
        <fullName evidence="1">Uncharacterized protein</fullName>
    </submittedName>
</protein>
<name>A0ABQ0AF49_9GAMM</name>
<dbReference type="Proteomes" id="UP001465153">
    <property type="component" value="Unassembled WGS sequence"/>
</dbReference>
<evidence type="ECO:0000313" key="2">
    <source>
        <dbReference type="Proteomes" id="UP001465153"/>
    </source>
</evidence>
<reference evidence="1 2" key="1">
    <citation type="submission" date="2024-04" db="EMBL/GenBank/DDBJ databases">
        <title>Draft genome sequence of Sessilibacter corallicola NBRC 116591.</title>
        <authorList>
            <person name="Miyakawa T."/>
            <person name="Kusuya Y."/>
            <person name="Miura T."/>
        </authorList>
    </citation>
    <scope>NUCLEOTIDE SEQUENCE [LARGE SCALE GENOMIC DNA]</scope>
    <source>
        <strain evidence="1 2">KU-00831-HH</strain>
    </source>
</reference>
<comment type="caution">
    <text evidence="1">The sequence shown here is derived from an EMBL/GenBank/DDBJ whole genome shotgun (WGS) entry which is preliminary data.</text>
</comment>
<evidence type="ECO:0000313" key="1">
    <source>
        <dbReference type="EMBL" id="GAA6170266.1"/>
    </source>
</evidence>
<dbReference type="EMBL" id="BAABWN010000022">
    <property type="protein sequence ID" value="GAA6170266.1"/>
    <property type="molecule type" value="Genomic_DNA"/>
</dbReference>
<proteinExistence type="predicted"/>
<accession>A0ABQ0AF49</accession>
<sequence length="67" mass="7651">MGAIGICSGEININHGVILGRHLEAVNRSTEYYLPFGFHQLVILKFSTQSKSVVKYTKRQSIRHSYR</sequence>
<keyword evidence="2" id="KW-1185">Reference proteome</keyword>
<gene>
    <name evidence="1" type="ORF">NBRC116591_40800</name>
</gene>
<organism evidence="1 2">
    <name type="scientific">Sessilibacter corallicola</name>
    <dbReference type="NCBI Taxonomy" id="2904075"/>
    <lineage>
        <taxon>Bacteria</taxon>
        <taxon>Pseudomonadati</taxon>
        <taxon>Pseudomonadota</taxon>
        <taxon>Gammaproteobacteria</taxon>
        <taxon>Cellvibrionales</taxon>
        <taxon>Cellvibrionaceae</taxon>
        <taxon>Sessilibacter</taxon>
    </lineage>
</organism>